<protein>
    <submittedName>
        <fullName evidence="1">Uncharacterized protein</fullName>
    </submittedName>
</protein>
<gene>
    <name evidence="1" type="ORF">PIB30_012633</name>
</gene>
<name>A0ABU6Y4B0_9FABA</name>
<evidence type="ECO:0000313" key="2">
    <source>
        <dbReference type="Proteomes" id="UP001341840"/>
    </source>
</evidence>
<dbReference type="EMBL" id="JASCZI010241687">
    <property type="protein sequence ID" value="MED6204862.1"/>
    <property type="molecule type" value="Genomic_DNA"/>
</dbReference>
<reference evidence="1 2" key="1">
    <citation type="journal article" date="2023" name="Plants (Basel)">
        <title>Bridging the Gap: Combining Genomics and Transcriptomics Approaches to Understand Stylosanthes scabra, an Orphan Legume from the Brazilian Caatinga.</title>
        <authorList>
            <person name="Ferreira-Neto J.R.C."/>
            <person name="da Silva M.D."/>
            <person name="Binneck E."/>
            <person name="de Melo N.F."/>
            <person name="da Silva R.H."/>
            <person name="de Melo A.L.T.M."/>
            <person name="Pandolfi V."/>
            <person name="Bustamante F.O."/>
            <person name="Brasileiro-Vidal A.C."/>
            <person name="Benko-Iseppon A.M."/>
        </authorList>
    </citation>
    <scope>NUCLEOTIDE SEQUENCE [LARGE SCALE GENOMIC DNA]</scope>
    <source>
        <tissue evidence="1">Leaves</tissue>
    </source>
</reference>
<evidence type="ECO:0000313" key="1">
    <source>
        <dbReference type="EMBL" id="MED6204862.1"/>
    </source>
</evidence>
<comment type="caution">
    <text evidence="1">The sequence shown here is derived from an EMBL/GenBank/DDBJ whole genome shotgun (WGS) entry which is preliminary data.</text>
</comment>
<organism evidence="1 2">
    <name type="scientific">Stylosanthes scabra</name>
    <dbReference type="NCBI Taxonomy" id="79078"/>
    <lineage>
        <taxon>Eukaryota</taxon>
        <taxon>Viridiplantae</taxon>
        <taxon>Streptophyta</taxon>
        <taxon>Embryophyta</taxon>
        <taxon>Tracheophyta</taxon>
        <taxon>Spermatophyta</taxon>
        <taxon>Magnoliopsida</taxon>
        <taxon>eudicotyledons</taxon>
        <taxon>Gunneridae</taxon>
        <taxon>Pentapetalae</taxon>
        <taxon>rosids</taxon>
        <taxon>fabids</taxon>
        <taxon>Fabales</taxon>
        <taxon>Fabaceae</taxon>
        <taxon>Papilionoideae</taxon>
        <taxon>50 kb inversion clade</taxon>
        <taxon>dalbergioids sensu lato</taxon>
        <taxon>Dalbergieae</taxon>
        <taxon>Pterocarpus clade</taxon>
        <taxon>Stylosanthes</taxon>
    </lineage>
</organism>
<keyword evidence="2" id="KW-1185">Reference proteome</keyword>
<dbReference type="Proteomes" id="UP001341840">
    <property type="component" value="Unassembled WGS sequence"/>
</dbReference>
<sequence>MLANIRNKGGPTEGLLYLISKSYRDTRATNKANRASNIGIFIHTRRSTTYAATTTKMVTKLGCPSLGPSFLRDPIKGRVTDLSGLRHAEEAMDELKKFKEYRAIYSDNRRRLDPKPPDINE</sequence>
<proteinExistence type="predicted"/>
<accession>A0ABU6Y4B0</accession>